<dbReference type="EMBL" id="BARS01031583">
    <property type="protein sequence ID" value="GAG19789.1"/>
    <property type="molecule type" value="Genomic_DNA"/>
</dbReference>
<accession>X0VN21</accession>
<evidence type="ECO:0000313" key="1">
    <source>
        <dbReference type="EMBL" id="GAG19789.1"/>
    </source>
</evidence>
<protein>
    <submittedName>
        <fullName evidence="1">Uncharacterized protein</fullName>
    </submittedName>
</protein>
<gene>
    <name evidence="1" type="ORF">S01H1_49131</name>
</gene>
<reference evidence="1" key="1">
    <citation type="journal article" date="2014" name="Front. Microbiol.">
        <title>High frequency of phylogenetically diverse reductive dehalogenase-homologous genes in deep subseafloor sedimentary metagenomes.</title>
        <authorList>
            <person name="Kawai M."/>
            <person name="Futagami T."/>
            <person name="Toyoda A."/>
            <person name="Takaki Y."/>
            <person name="Nishi S."/>
            <person name="Hori S."/>
            <person name="Arai W."/>
            <person name="Tsubouchi T."/>
            <person name="Morono Y."/>
            <person name="Uchiyama I."/>
            <person name="Ito T."/>
            <person name="Fujiyama A."/>
            <person name="Inagaki F."/>
            <person name="Takami H."/>
        </authorList>
    </citation>
    <scope>NUCLEOTIDE SEQUENCE</scope>
    <source>
        <strain evidence="1">Expedition CK06-06</strain>
    </source>
</reference>
<comment type="caution">
    <text evidence="1">The sequence shown here is derived from an EMBL/GenBank/DDBJ whole genome shotgun (WGS) entry which is preliminary data.</text>
</comment>
<proteinExistence type="predicted"/>
<name>X0VN21_9ZZZZ</name>
<organism evidence="1">
    <name type="scientific">marine sediment metagenome</name>
    <dbReference type="NCBI Taxonomy" id="412755"/>
    <lineage>
        <taxon>unclassified sequences</taxon>
        <taxon>metagenomes</taxon>
        <taxon>ecological metagenomes</taxon>
    </lineage>
</organism>
<dbReference type="AlphaFoldDB" id="X0VN21"/>
<sequence>MAAISMPPNIGVPLLRLAEKASLSRRATRERDVAEANQRSLISIKVAEFAARKNFWFF</sequence>